<dbReference type="InterPro" id="IPR036515">
    <property type="entry name" value="Transposase_17_sf"/>
</dbReference>
<evidence type="ECO:0000313" key="2">
    <source>
        <dbReference type="EMBL" id="MBB3224214.1"/>
    </source>
</evidence>
<dbReference type="GO" id="GO:0006313">
    <property type="term" value="P:DNA transposition"/>
    <property type="evidence" value="ECO:0007669"/>
    <property type="project" value="InterPro"/>
</dbReference>
<dbReference type="InterPro" id="IPR002686">
    <property type="entry name" value="Transposase_17"/>
</dbReference>
<organism evidence="2 5">
    <name type="scientific">Pseudoduganella umbonata</name>
    <dbReference type="NCBI Taxonomy" id="864828"/>
    <lineage>
        <taxon>Bacteria</taxon>
        <taxon>Pseudomonadati</taxon>
        <taxon>Pseudomonadota</taxon>
        <taxon>Betaproteobacteria</taxon>
        <taxon>Burkholderiales</taxon>
        <taxon>Oxalobacteraceae</taxon>
        <taxon>Telluria group</taxon>
        <taxon>Pseudoduganella</taxon>
    </lineage>
</organism>
<dbReference type="PANTHER" id="PTHR34322:SF2">
    <property type="entry name" value="TRANSPOSASE IS200-LIKE DOMAIN-CONTAINING PROTEIN"/>
    <property type="match status" value="1"/>
</dbReference>
<sequence>MPRRARLLLPAVPLHITQRGHNRQPCFHLDDDYRAYLYCMRKNVELMDISVHAYVLMTNHVHLLISFEQPDTVGDFMKALAQHHTQYLNERLKRTGTVWEGRFKSCPVPTEKYLIICQQYVELNPVRAAMVNSVAQYPWSSYRENAGLRHDELVRPHQLYLDFGSTVQTRAEYYRGLFNNTDDRLFDDIRKATAADAIPGLPPPLRGRPRKQ</sequence>
<dbReference type="Pfam" id="PF01797">
    <property type="entry name" value="Y1_Tnp"/>
    <property type="match status" value="1"/>
</dbReference>
<dbReference type="Gene3D" id="3.30.70.1290">
    <property type="entry name" value="Transposase IS200-like"/>
    <property type="match status" value="1"/>
</dbReference>
<dbReference type="RefSeq" id="WP_137314257.1">
    <property type="nucleotide sequence ID" value="NZ_CP040017.1"/>
</dbReference>
<name>A0A4V1EDK5_9BURK</name>
<dbReference type="GO" id="GO:0004803">
    <property type="term" value="F:transposase activity"/>
    <property type="evidence" value="ECO:0007669"/>
    <property type="project" value="InterPro"/>
</dbReference>
<keyword evidence="4" id="KW-1185">Reference proteome</keyword>
<evidence type="ECO:0000259" key="1">
    <source>
        <dbReference type="SMART" id="SM01321"/>
    </source>
</evidence>
<accession>A0A4V1EDK5</accession>
<evidence type="ECO:0000313" key="4">
    <source>
        <dbReference type="Proteomes" id="UP000298763"/>
    </source>
</evidence>
<proteinExistence type="predicted"/>
<dbReference type="SMART" id="SM01321">
    <property type="entry name" value="Y1_Tnp"/>
    <property type="match status" value="1"/>
</dbReference>
<evidence type="ECO:0000313" key="3">
    <source>
        <dbReference type="EMBL" id="QCP11401.1"/>
    </source>
</evidence>
<dbReference type="SUPFAM" id="SSF143422">
    <property type="entry name" value="Transposase IS200-like"/>
    <property type="match status" value="1"/>
</dbReference>
<feature type="domain" description="Transposase IS200-like" evidence="1">
    <location>
        <begin position="9"/>
        <end position="124"/>
    </location>
</feature>
<evidence type="ECO:0000313" key="5">
    <source>
        <dbReference type="Proteomes" id="UP000584325"/>
    </source>
</evidence>
<dbReference type="GO" id="GO:0003677">
    <property type="term" value="F:DNA binding"/>
    <property type="evidence" value="ECO:0007669"/>
    <property type="project" value="InterPro"/>
</dbReference>
<protein>
    <submittedName>
        <fullName evidence="2 3">Transposase</fullName>
    </submittedName>
</protein>
<dbReference type="EMBL" id="JACHXS010000012">
    <property type="protein sequence ID" value="MBB3224214.1"/>
    <property type="molecule type" value="Genomic_DNA"/>
</dbReference>
<reference evidence="3 4" key="1">
    <citation type="submission" date="2019-05" db="EMBL/GenBank/DDBJ databases">
        <title>Draft Genome Sequences of Six Type Strains of the Genus Massilia.</title>
        <authorList>
            <person name="Miess H."/>
            <person name="Frediansyhah A."/>
            <person name="Gross H."/>
        </authorList>
    </citation>
    <scope>NUCLEOTIDE SEQUENCE [LARGE SCALE GENOMIC DNA]</scope>
    <source>
        <strain evidence="3 4">DSMZ 26121</strain>
    </source>
</reference>
<dbReference type="PANTHER" id="PTHR34322">
    <property type="entry name" value="TRANSPOSASE, Y1_TNP DOMAIN-CONTAINING"/>
    <property type="match status" value="1"/>
</dbReference>
<dbReference type="Proteomes" id="UP000584325">
    <property type="component" value="Unassembled WGS sequence"/>
</dbReference>
<dbReference type="EMBL" id="CP040017">
    <property type="protein sequence ID" value="QCP11401.1"/>
    <property type="molecule type" value="Genomic_DNA"/>
</dbReference>
<dbReference type="OrthoDB" id="9814067at2"/>
<dbReference type="Proteomes" id="UP000298763">
    <property type="component" value="Chromosome"/>
</dbReference>
<dbReference type="AlphaFoldDB" id="A0A4V1EDK5"/>
<gene>
    <name evidence="3" type="ORF">FCL38_13975</name>
    <name evidence="2" type="ORF">FHS02_005078</name>
</gene>
<reference evidence="2 5" key="2">
    <citation type="submission" date="2020-08" db="EMBL/GenBank/DDBJ databases">
        <title>Genomic Encyclopedia of Type Strains, Phase III (KMG-III): the genomes of soil and plant-associated and newly described type strains.</title>
        <authorList>
            <person name="Whitman W."/>
        </authorList>
    </citation>
    <scope>NUCLEOTIDE SEQUENCE [LARGE SCALE GENOMIC DNA]</scope>
    <source>
        <strain evidence="2 5">CECT 7753</strain>
    </source>
</reference>